<keyword evidence="4" id="KW-1185">Reference proteome</keyword>
<protein>
    <submittedName>
        <fullName evidence="3">Outer membrane protein beta-barrel domain-containing protein</fullName>
    </submittedName>
</protein>
<evidence type="ECO:0000313" key="3">
    <source>
        <dbReference type="EMBL" id="SIN76553.1"/>
    </source>
</evidence>
<feature type="chain" id="PRO_5012816955" evidence="1">
    <location>
        <begin position="19"/>
        <end position="186"/>
    </location>
</feature>
<evidence type="ECO:0000256" key="1">
    <source>
        <dbReference type="SAM" id="SignalP"/>
    </source>
</evidence>
<gene>
    <name evidence="3" type="ORF">SAMN05444409_0198</name>
</gene>
<reference evidence="4" key="1">
    <citation type="submission" date="2016-11" db="EMBL/GenBank/DDBJ databases">
        <authorList>
            <person name="Varghese N."/>
            <person name="Submissions S."/>
        </authorList>
    </citation>
    <scope>NUCLEOTIDE SEQUENCE [LARGE SCALE GENOMIC DNA]</scope>
    <source>
        <strain evidence="4">DSM 27623</strain>
    </source>
</reference>
<feature type="domain" description="Outer membrane protein beta-barrel" evidence="2">
    <location>
        <begin position="20"/>
        <end position="162"/>
    </location>
</feature>
<dbReference type="SUPFAM" id="SSF56925">
    <property type="entry name" value="OMPA-like"/>
    <property type="match status" value="1"/>
</dbReference>
<dbReference type="EMBL" id="FSRK01000001">
    <property type="protein sequence ID" value="SIN76553.1"/>
    <property type="molecule type" value="Genomic_DNA"/>
</dbReference>
<sequence>MKKLIFTAAIAIFGLSNAQTFGLKAGANVSSVSNSEDSKAKFGFYAGAFVNVPIAEIFSLQPEVLYNSKGVKYDGAGDGKLNLDYISVPVMFQYKATPQFYLEAGPEFSFAISAKEKWDGGSEDAKDFINGFDLGIGLGAGYNFTSSLGANVRYVAGVTDIIKDNDGSDSYRNGVFQFGLTYKFGK</sequence>
<dbReference type="Proteomes" id="UP000185207">
    <property type="component" value="Unassembled WGS sequence"/>
</dbReference>
<keyword evidence="1" id="KW-0732">Signal</keyword>
<accession>A0A1N6E0N2</accession>
<evidence type="ECO:0000313" key="4">
    <source>
        <dbReference type="Proteomes" id="UP000185207"/>
    </source>
</evidence>
<feature type="signal peptide" evidence="1">
    <location>
        <begin position="1"/>
        <end position="18"/>
    </location>
</feature>
<dbReference type="InterPro" id="IPR011250">
    <property type="entry name" value="OMP/PagP_B-barrel"/>
</dbReference>
<dbReference type="STRING" id="1416779.SAMN05444409_0198"/>
<dbReference type="InterPro" id="IPR025665">
    <property type="entry name" value="Beta-barrel_OMP_2"/>
</dbReference>
<name>A0A1N6E0N2_9FLAO</name>
<dbReference type="RefSeq" id="WP_074233064.1">
    <property type="nucleotide sequence ID" value="NZ_FSRK01000001.1"/>
</dbReference>
<dbReference type="AlphaFoldDB" id="A0A1N6E0N2"/>
<dbReference type="OrthoDB" id="947434at2"/>
<organism evidence="3 4">
    <name type="scientific">Epilithonimonas zeae</name>
    <dbReference type="NCBI Taxonomy" id="1416779"/>
    <lineage>
        <taxon>Bacteria</taxon>
        <taxon>Pseudomonadati</taxon>
        <taxon>Bacteroidota</taxon>
        <taxon>Flavobacteriia</taxon>
        <taxon>Flavobacteriales</taxon>
        <taxon>Weeksellaceae</taxon>
        <taxon>Chryseobacterium group</taxon>
        <taxon>Epilithonimonas</taxon>
    </lineage>
</organism>
<evidence type="ECO:0000259" key="2">
    <source>
        <dbReference type="Pfam" id="PF13568"/>
    </source>
</evidence>
<dbReference type="Pfam" id="PF13568">
    <property type="entry name" value="OMP_b-brl_2"/>
    <property type="match status" value="1"/>
</dbReference>
<dbReference type="Gene3D" id="2.40.160.20">
    <property type="match status" value="1"/>
</dbReference>
<proteinExistence type="predicted"/>